<name>A0A1B7KXS5_PARTM</name>
<dbReference type="PANTHER" id="PTHR23407:SF1">
    <property type="entry name" value="5-FORMYLTETRAHYDROFOLATE CYCLO-LIGASE"/>
    <property type="match status" value="1"/>
</dbReference>
<evidence type="ECO:0000256" key="5">
    <source>
        <dbReference type="RuleBase" id="RU361279"/>
    </source>
</evidence>
<evidence type="ECO:0000256" key="2">
    <source>
        <dbReference type="ARBA" id="ARBA00022741"/>
    </source>
</evidence>
<keyword evidence="5" id="KW-0460">Magnesium</keyword>
<sequence>MEEKKQIREKMKARLQRLTEEEKRAYDKQIAERLYELPLWKRSKTIGITVSKGKEVDTKSIIERAWYEGKTVSVPKCDPATKTMVFRKIQSFSQLESVYYGLWEPIEKLTDEVKGSNIDIMIVPGICFSKDGYRIGYGGGYYDRYLQHASIPTVSLAYSFQVIESLPVEKHDIPVQMIITNEGVIKCNE</sequence>
<feature type="binding site" evidence="4">
    <location>
        <begin position="4"/>
        <end position="8"/>
    </location>
    <ligand>
        <name>ATP</name>
        <dbReference type="ChEBI" id="CHEBI:30616"/>
    </ligand>
</feature>
<dbReference type="SUPFAM" id="SSF100950">
    <property type="entry name" value="NagB/RpiA/CoA transferase-like"/>
    <property type="match status" value="1"/>
</dbReference>
<keyword evidence="3 4" id="KW-0067">ATP-binding</keyword>
<evidence type="ECO:0000256" key="1">
    <source>
        <dbReference type="ARBA" id="ARBA00010638"/>
    </source>
</evidence>
<feature type="binding site" evidence="4">
    <location>
        <begin position="134"/>
        <end position="142"/>
    </location>
    <ligand>
        <name>ATP</name>
        <dbReference type="ChEBI" id="CHEBI:30616"/>
    </ligand>
</feature>
<evidence type="ECO:0000256" key="3">
    <source>
        <dbReference type="ARBA" id="ARBA00022840"/>
    </source>
</evidence>
<reference evidence="8" key="1">
    <citation type="submission" date="2016-05" db="EMBL/GenBank/DDBJ databases">
        <authorList>
            <person name="Wang W."/>
            <person name="Zhu L."/>
        </authorList>
    </citation>
    <scope>NUCLEOTIDE SEQUENCE [LARGE SCALE GENOMIC DNA]</scope>
    <source>
        <strain evidence="8">W-2</strain>
    </source>
</reference>
<dbReference type="NCBIfam" id="TIGR02727">
    <property type="entry name" value="MTHFS_bact"/>
    <property type="match status" value="1"/>
</dbReference>
<keyword evidence="5" id="KW-0479">Metal-binding</keyword>
<keyword evidence="2 4" id="KW-0547">Nucleotide-binding</keyword>
<dbReference type="InterPro" id="IPR037171">
    <property type="entry name" value="NagB/RpiA_transferase-like"/>
</dbReference>
<protein>
    <recommendedName>
        <fullName evidence="5">5-formyltetrahydrofolate cyclo-ligase</fullName>
        <ecNumber evidence="5">6.3.3.2</ecNumber>
    </recommendedName>
</protein>
<dbReference type="Pfam" id="PF01812">
    <property type="entry name" value="5-FTHF_cyc-lig"/>
    <property type="match status" value="1"/>
</dbReference>
<dbReference type="GO" id="GO:0005524">
    <property type="term" value="F:ATP binding"/>
    <property type="evidence" value="ECO:0007669"/>
    <property type="project" value="UniProtKB-KW"/>
</dbReference>
<dbReference type="EC" id="6.3.3.2" evidence="5"/>
<evidence type="ECO:0000313" key="8">
    <source>
        <dbReference type="Proteomes" id="UP000078290"/>
    </source>
</evidence>
<dbReference type="OrthoDB" id="9801938at2"/>
<comment type="caution">
    <text evidence="7">The sequence shown here is derived from an EMBL/GenBank/DDBJ whole genome shotgun (WGS) entry which is preliminary data.</text>
</comment>
<evidence type="ECO:0000313" key="7">
    <source>
        <dbReference type="EMBL" id="OAT74861.1"/>
    </source>
</evidence>
<dbReference type="InterPro" id="IPR002698">
    <property type="entry name" value="FTHF_cligase"/>
</dbReference>
<keyword evidence="7" id="KW-0436">Ligase</keyword>
<dbReference type="PIRSF" id="PIRSF006806">
    <property type="entry name" value="FTHF_cligase"/>
    <property type="match status" value="1"/>
</dbReference>
<accession>A0A1B7KXS5</accession>
<dbReference type="GO" id="GO:0009396">
    <property type="term" value="P:folic acid-containing compound biosynthetic process"/>
    <property type="evidence" value="ECO:0007669"/>
    <property type="project" value="TreeGrafter"/>
</dbReference>
<comment type="catalytic activity">
    <reaction evidence="5">
        <text>(6S)-5-formyl-5,6,7,8-tetrahydrofolate + ATP = (6R)-5,10-methenyltetrahydrofolate + ADP + phosphate</text>
        <dbReference type="Rhea" id="RHEA:10488"/>
        <dbReference type="ChEBI" id="CHEBI:30616"/>
        <dbReference type="ChEBI" id="CHEBI:43474"/>
        <dbReference type="ChEBI" id="CHEBI:57455"/>
        <dbReference type="ChEBI" id="CHEBI:57457"/>
        <dbReference type="ChEBI" id="CHEBI:456216"/>
        <dbReference type="EC" id="6.3.3.2"/>
    </reaction>
</comment>
<dbReference type="AlphaFoldDB" id="A0A1B7KXS5"/>
<dbReference type="GO" id="GO:0030272">
    <property type="term" value="F:5-formyltetrahydrofolate cyclo-ligase activity"/>
    <property type="evidence" value="ECO:0007669"/>
    <property type="project" value="UniProtKB-EC"/>
</dbReference>
<comment type="similarity">
    <text evidence="1 5">Belongs to the 5-formyltetrahydrofolate cyclo-ligase family.</text>
</comment>
<proteinExistence type="inferred from homology"/>
<evidence type="ECO:0000256" key="4">
    <source>
        <dbReference type="PIRSR" id="PIRSR006806-1"/>
    </source>
</evidence>
<keyword evidence="6" id="KW-0175">Coiled coil</keyword>
<feature type="binding site" evidence="4">
    <location>
        <position position="55"/>
    </location>
    <ligand>
        <name>substrate</name>
    </ligand>
</feature>
<gene>
    <name evidence="7" type="ORF">A7K69_02030</name>
</gene>
<feature type="binding site" evidence="4">
    <location>
        <position position="50"/>
    </location>
    <ligand>
        <name>substrate</name>
    </ligand>
</feature>
<feature type="coiled-coil region" evidence="6">
    <location>
        <begin position="1"/>
        <end position="28"/>
    </location>
</feature>
<dbReference type="PANTHER" id="PTHR23407">
    <property type="entry name" value="ATPASE INHIBITOR/5-FORMYLTETRAHYDROFOLATE CYCLO-LIGASE"/>
    <property type="match status" value="1"/>
</dbReference>
<dbReference type="Proteomes" id="UP000078290">
    <property type="component" value="Unassembled WGS sequence"/>
</dbReference>
<dbReference type="GO" id="GO:0035999">
    <property type="term" value="P:tetrahydrofolate interconversion"/>
    <property type="evidence" value="ECO:0007669"/>
    <property type="project" value="TreeGrafter"/>
</dbReference>
<dbReference type="RefSeq" id="WP_064550318.1">
    <property type="nucleotide sequence ID" value="NZ_LXMA01000001.1"/>
</dbReference>
<organism evidence="7 8">
    <name type="scientific">Parageobacillus thermoglucosidasius</name>
    <name type="common">Geobacillus thermoglucosidasius</name>
    <dbReference type="NCBI Taxonomy" id="1426"/>
    <lineage>
        <taxon>Bacteria</taxon>
        <taxon>Bacillati</taxon>
        <taxon>Bacillota</taxon>
        <taxon>Bacilli</taxon>
        <taxon>Bacillales</taxon>
        <taxon>Anoxybacillaceae</taxon>
        <taxon>Parageobacillus</taxon>
    </lineage>
</organism>
<dbReference type="Gene3D" id="3.40.50.10420">
    <property type="entry name" value="NagB/RpiA/CoA transferase-like"/>
    <property type="match status" value="1"/>
</dbReference>
<dbReference type="EMBL" id="LXMA01000001">
    <property type="protein sequence ID" value="OAT74861.1"/>
    <property type="molecule type" value="Genomic_DNA"/>
</dbReference>
<evidence type="ECO:0000256" key="6">
    <source>
        <dbReference type="SAM" id="Coils"/>
    </source>
</evidence>
<comment type="cofactor">
    <cofactor evidence="5">
        <name>Mg(2+)</name>
        <dbReference type="ChEBI" id="CHEBI:18420"/>
    </cofactor>
</comment>
<dbReference type="GO" id="GO:0046872">
    <property type="term" value="F:metal ion binding"/>
    <property type="evidence" value="ECO:0007669"/>
    <property type="project" value="UniProtKB-KW"/>
</dbReference>
<dbReference type="InterPro" id="IPR024185">
    <property type="entry name" value="FTHF_cligase-like_sf"/>
</dbReference>